<dbReference type="AlphaFoldDB" id="A0A9P8VR89"/>
<evidence type="ECO:0000313" key="1">
    <source>
        <dbReference type="EMBL" id="KAH6867681.1"/>
    </source>
</evidence>
<dbReference type="EMBL" id="JAGPYM010000094">
    <property type="protein sequence ID" value="KAH6867681.1"/>
    <property type="molecule type" value="Genomic_DNA"/>
</dbReference>
<name>A0A9P8VR89_9HYPO</name>
<proteinExistence type="predicted"/>
<reference evidence="1 2" key="1">
    <citation type="journal article" date="2021" name="Nat. Commun.">
        <title>Genetic determinants of endophytism in the Arabidopsis root mycobiome.</title>
        <authorList>
            <person name="Mesny F."/>
            <person name="Miyauchi S."/>
            <person name="Thiergart T."/>
            <person name="Pickel B."/>
            <person name="Atanasova L."/>
            <person name="Karlsson M."/>
            <person name="Huettel B."/>
            <person name="Barry K.W."/>
            <person name="Haridas S."/>
            <person name="Chen C."/>
            <person name="Bauer D."/>
            <person name="Andreopoulos W."/>
            <person name="Pangilinan J."/>
            <person name="LaButti K."/>
            <person name="Riley R."/>
            <person name="Lipzen A."/>
            <person name="Clum A."/>
            <person name="Drula E."/>
            <person name="Henrissat B."/>
            <person name="Kohler A."/>
            <person name="Grigoriev I.V."/>
            <person name="Martin F.M."/>
            <person name="Hacquard S."/>
        </authorList>
    </citation>
    <scope>NUCLEOTIDE SEQUENCE [LARGE SCALE GENOMIC DNA]</scope>
    <source>
        <strain evidence="1 2">MPI-CAGE-CH-0241</strain>
    </source>
</reference>
<gene>
    <name evidence="1" type="ORF">B0T10DRAFT_524260</name>
</gene>
<dbReference type="SUPFAM" id="SSF54427">
    <property type="entry name" value="NTF2-like"/>
    <property type="match status" value="1"/>
</dbReference>
<keyword evidence="2" id="KW-1185">Reference proteome</keyword>
<evidence type="ECO:0000313" key="2">
    <source>
        <dbReference type="Proteomes" id="UP000777438"/>
    </source>
</evidence>
<accession>A0A9P8VR89</accession>
<dbReference type="OrthoDB" id="3468019at2759"/>
<organism evidence="1 2">
    <name type="scientific">Thelonectria olida</name>
    <dbReference type="NCBI Taxonomy" id="1576542"/>
    <lineage>
        <taxon>Eukaryota</taxon>
        <taxon>Fungi</taxon>
        <taxon>Dikarya</taxon>
        <taxon>Ascomycota</taxon>
        <taxon>Pezizomycotina</taxon>
        <taxon>Sordariomycetes</taxon>
        <taxon>Hypocreomycetidae</taxon>
        <taxon>Hypocreales</taxon>
        <taxon>Nectriaceae</taxon>
        <taxon>Thelonectria</taxon>
    </lineage>
</organism>
<protein>
    <submittedName>
        <fullName evidence="1">Uncharacterized protein</fullName>
    </submittedName>
</protein>
<sequence>MRYPIEGTHWMSDSVGQHIKDLVATFYELADSKESDAGTRMATEVFTEDAVLITANGTFQGFLEISKSRENAWSIVNSRKHRVLKVFSGNDKVPELSILGTGEMKFKNGKEISSPFACYIRLESSDSGVRISLMQVFVVRFHCYIAIRSLDINIQPSDRIRPQFLQY</sequence>
<dbReference type="InterPro" id="IPR032710">
    <property type="entry name" value="NTF2-like_dom_sf"/>
</dbReference>
<comment type="caution">
    <text evidence="1">The sequence shown here is derived from an EMBL/GenBank/DDBJ whole genome shotgun (WGS) entry which is preliminary data.</text>
</comment>
<dbReference type="Proteomes" id="UP000777438">
    <property type="component" value="Unassembled WGS sequence"/>
</dbReference>